<evidence type="ECO:0000313" key="3">
    <source>
        <dbReference type="Proteomes" id="UP000036367"/>
    </source>
</evidence>
<organism evidence="2 3">
    <name type="scientific">Rhodopirellula islandica</name>
    <dbReference type="NCBI Taxonomy" id="595434"/>
    <lineage>
        <taxon>Bacteria</taxon>
        <taxon>Pseudomonadati</taxon>
        <taxon>Planctomycetota</taxon>
        <taxon>Planctomycetia</taxon>
        <taxon>Pirellulales</taxon>
        <taxon>Pirellulaceae</taxon>
        <taxon>Rhodopirellula</taxon>
    </lineage>
</organism>
<evidence type="ECO:0000256" key="1">
    <source>
        <dbReference type="SAM" id="MobiDB-lite"/>
    </source>
</evidence>
<name>A0A0J1BJR9_RHOIS</name>
<keyword evidence="3" id="KW-1185">Reference proteome</keyword>
<accession>A0A0J1BJR9</accession>
<dbReference type="EMBL" id="LECT01000010">
    <property type="protein sequence ID" value="KLU06801.1"/>
    <property type="molecule type" value="Genomic_DNA"/>
</dbReference>
<protein>
    <submittedName>
        <fullName evidence="2">Uncharacterized protein</fullName>
    </submittedName>
</protein>
<gene>
    <name evidence="2" type="ORF">RISK_001115</name>
</gene>
<dbReference type="Proteomes" id="UP000036367">
    <property type="component" value="Unassembled WGS sequence"/>
</dbReference>
<feature type="region of interest" description="Disordered" evidence="1">
    <location>
        <begin position="1"/>
        <end position="23"/>
    </location>
</feature>
<feature type="compositionally biased region" description="Polar residues" evidence="1">
    <location>
        <begin position="9"/>
        <end position="23"/>
    </location>
</feature>
<proteinExistence type="predicted"/>
<evidence type="ECO:0000313" key="2">
    <source>
        <dbReference type="EMBL" id="KLU06801.1"/>
    </source>
</evidence>
<dbReference type="STRING" id="595434.RISK_001115"/>
<dbReference type="AlphaFoldDB" id="A0A0J1BJR9"/>
<dbReference type="PATRIC" id="fig|595434.4.peg.1071"/>
<sequence length="41" mass="4622">MAGGLDGIQSRQMLASQIRSNPPDSVGIRRRTFCRLRFKMA</sequence>
<comment type="caution">
    <text evidence="2">The sequence shown here is derived from an EMBL/GenBank/DDBJ whole genome shotgun (WGS) entry which is preliminary data.</text>
</comment>
<reference evidence="2" key="1">
    <citation type="submission" date="2015-05" db="EMBL/GenBank/DDBJ databases">
        <title>Permanent draft genome of Rhodopirellula islandicus K833.</title>
        <authorList>
            <person name="Kizina J."/>
            <person name="Richter M."/>
            <person name="Glockner F.O."/>
            <person name="Harder J."/>
        </authorList>
    </citation>
    <scope>NUCLEOTIDE SEQUENCE [LARGE SCALE GENOMIC DNA]</scope>
    <source>
        <strain evidence="2">K833</strain>
    </source>
</reference>